<evidence type="ECO:0000256" key="11">
    <source>
        <dbReference type="ARBA" id="ARBA00093666"/>
    </source>
</evidence>
<dbReference type="InterPro" id="IPR010275">
    <property type="entry name" value="MepK"/>
</dbReference>
<dbReference type="HOGENOM" id="CLU_029918_1_0_5"/>
<evidence type="ECO:0000256" key="12">
    <source>
        <dbReference type="SAM" id="MobiDB-lite"/>
    </source>
</evidence>
<dbReference type="EMBL" id="CP001016">
    <property type="protein sequence ID" value="ACB97005.1"/>
    <property type="molecule type" value="Genomic_DNA"/>
</dbReference>
<evidence type="ECO:0000256" key="2">
    <source>
        <dbReference type="ARBA" id="ARBA00004776"/>
    </source>
</evidence>
<dbReference type="PANTHER" id="PTHR37425:SF1">
    <property type="entry name" value="OUTER MEMBRANE PROTEIN"/>
    <property type="match status" value="1"/>
</dbReference>
<accession>B2IER5</accession>
<dbReference type="RefSeq" id="WP_012386353.1">
    <property type="nucleotide sequence ID" value="NC_010581.1"/>
</dbReference>
<proteinExistence type="inferred from homology"/>
<evidence type="ECO:0000256" key="4">
    <source>
        <dbReference type="ARBA" id="ARBA00022723"/>
    </source>
</evidence>
<comment type="similarity">
    <text evidence="10">Belongs to the peptidase M15 family.</text>
</comment>
<keyword evidence="7" id="KW-0862">Zinc</keyword>
<evidence type="ECO:0000256" key="10">
    <source>
        <dbReference type="ARBA" id="ARBA00093448"/>
    </source>
</evidence>
<keyword evidence="13" id="KW-0472">Membrane</keyword>
<feature type="compositionally biased region" description="Polar residues" evidence="12">
    <location>
        <begin position="273"/>
        <end position="293"/>
    </location>
</feature>
<keyword evidence="15" id="KW-1185">Reference proteome</keyword>
<organism evidence="14 15">
    <name type="scientific">Beijerinckia indica subsp. indica (strain ATCC 9039 / DSM 1715 / NCIMB 8712)</name>
    <dbReference type="NCBI Taxonomy" id="395963"/>
    <lineage>
        <taxon>Bacteria</taxon>
        <taxon>Pseudomonadati</taxon>
        <taxon>Pseudomonadota</taxon>
        <taxon>Alphaproteobacteria</taxon>
        <taxon>Hyphomicrobiales</taxon>
        <taxon>Beijerinckiaceae</taxon>
        <taxon>Beijerinckia</taxon>
    </lineage>
</organism>
<dbReference type="CDD" id="cd14844">
    <property type="entry name" value="Zn-DD-carboxypeptidase_like"/>
    <property type="match status" value="1"/>
</dbReference>
<dbReference type="GO" id="GO:0006508">
    <property type="term" value="P:proteolysis"/>
    <property type="evidence" value="ECO:0007669"/>
    <property type="project" value="UniProtKB-KW"/>
</dbReference>
<sequence>MRPQQGRPVVALRGFCPSFATGAIALMISLALPGSTETAEANGDTRTISLYHSHTGESIEATFRVNGHYDPSVLHKLNWFLRDFRRDEQTNMDPRLFDVIWEAYRAAGANQPIVVYSAYRSPETNAMLRRRSRAVAEFSQHMLGKAMDTTMPGMPMERIREIGMRMQRGGVGYYPSSNFVHLDVGHVRSWPRMSYEQLARLFPDGKTVHLASNGRAMPRFEEARAEIEANGGGAPVYTEQPKSKGLFAWLFGSHDEEDEGEAPPPRYVPRATPQPTRVASRTEQELPGSSNRMVWTDRRDRRLPASPLTTGPLATTSSVPAPTPTPPQTPTPRAPEAPVRTVVAALPPSRDLLDRGQPTASITSGKSDKNADKLTDKSVSEKAIETAVLLPSPPRRPSELAATLTAPVPVPPSRPMLLAALTPPSPAPAPANLPQEPVLPPRPERIAAVDPVASSTTAAQALATRAPAPIPPSRDPQVQAPALPNMITQGMKDSAGLAANPAPTPADTVLAYAPTAQMQGLRSAASTKATVAKAPLKTAFIPQSKSLNSSISASQHAEIIPARLDPSNFWVMTGATTMKNVAPSAFGPAIGGLRTAARIATPTLSKTLTAGYVSSFHATADAPATDRFMTAAMQKEDLSARNPSPGAVQVIDRSARHLN</sequence>
<keyword evidence="8" id="KW-0482">Metalloprotease</keyword>
<feature type="region of interest" description="Disordered" evidence="12">
    <location>
        <begin position="255"/>
        <end position="378"/>
    </location>
</feature>
<keyword evidence="13" id="KW-0812">Transmembrane</keyword>
<dbReference type="AlphaFoldDB" id="B2IER5"/>
<dbReference type="GO" id="GO:0008237">
    <property type="term" value="F:metallopeptidase activity"/>
    <property type="evidence" value="ECO:0007669"/>
    <property type="project" value="UniProtKB-KW"/>
</dbReference>
<evidence type="ECO:0000256" key="5">
    <source>
        <dbReference type="ARBA" id="ARBA00022729"/>
    </source>
</evidence>
<keyword evidence="3" id="KW-0645">Protease</keyword>
<evidence type="ECO:0000256" key="6">
    <source>
        <dbReference type="ARBA" id="ARBA00022801"/>
    </source>
</evidence>
<dbReference type="Proteomes" id="UP000001695">
    <property type="component" value="Chromosome"/>
</dbReference>
<evidence type="ECO:0000256" key="3">
    <source>
        <dbReference type="ARBA" id="ARBA00022670"/>
    </source>
</evidence>
<dbReference type="PANTHER" id="PTHR37425">
    <property type="match status" value="1"/>
</dbReference>
<feature type="transmembrane region" description="Helical" evidence="13">
    <location>
        <begin position="12"/>
        <end position="32"/>
    </location>
</feature>
<evidence type="ECO:0000256" key="8">
    <source>
        <dbReference type="ARBA" id="ARBA00023049"/>
    </source>
</evidence>
<feature type="compositionally biased region" description="Basic and acidic residues" evidence="12">
    <location>
        <begin position="366"/>
        <end position="378"/>
    </location>
</feature>
<dbReference type="eggNOG" id="COG3108">
    <property type="taxonomic scope" value="Bacteria"/>
</dbReference>
<keyword evidence="5" id="KW-0732">Signal</keyword>
<keyword evidence="13" id="KW-1133">Transmembrane helix</keyword>
<evidence type="ECO:0000256" key="13">
    <source>
        <dbReference type="SAM" id="Phobius"/>
    </source>
</evidence>
<evidence type="ECO:0000256" key="1">
    <source>
        <dbReference type="ARBA" id="ARBA00001947"/>
    </source>
</evidence>
<keyword evidence="4" id="KW-0479">Metal-binding</keyword>
<comment type="cofactor">
    <cofactor evidence="1">
        <name>Zn(2+)</name>
        <dbReference type="ChEBI" id="CHEBI:29105"/>
    </cofactor>
</comment>
<keyword evidence="6" id="KW-0378">Hydrolase</keyword>
<reference evidence="14 15" key="2">
    <citation type="journal article" date="2010" name="J. Bacteriol.">
        <title>Complete genome sequence of Beijerinckia indica subsp. indica.</title>
        <authorList>
            <person name="Tamas I."/>
            <person name="Dedysh S.N."/>
            <person name="Liesack W."/>
            <person name="Stott M.B."/>
            <person name="Alam M."/>
            <person name="Murrell J.C."/>
            <person name="Dunfield P.F."/>
        </authorList>
    </citation>
    <scope>NUCLEOTIDE SEQUENCE [LARGE SCALE GENOMIC DNA]</scope>
    <source>
        <strain evidence="15">ATCC 9039 / DSM 1715 / NCIMB 8712</strain>
    </source>
</reference>
<keyword evidence="9" id="KW-0961">Cell wall biogenesis/degradation</keyword>
<comment type="pathway">
    <text evidence="2">Cell wall biogenesis; cell wall polysaccharide biosynthesis.</text>
</comment>
<evidence type="ECO:0000313" key="15">
    <source>
        <dbReference type="Proteomes" id="UP000001695"/>
    </source>
</evidence>
<dbReference type="GO" id="GO:0046872">
    <property type="term" value="F:metal ion binding"/>
    <property type="evidence" value="ECO:0007669"/>
    <property type="project" value="UniProtKB-KW"/>
</dbReference>
<protein>
    <recommendedName>
        <fullName evidence="11">Murein endopeptidase K</fullName>
    </recommendedName>
</protein>
<dbReference type="Pfam" id="PF05951">
    <property type="entry name" value="Peptidase_M15_2"/>
    <property type="match status" value="1"/>
</dbReference>
<dbReference type="KEGG" id="bid:Bind_3448"/>
<dbReference type="InterPro" id="IPR009045">
    <property type="entry name" value="Zn_M74/Hedgehog-like"/>
</dbReference>
<dbReference type="SUPFAM" id="SSF55166">
    <property type="entry name" value="Hedgehog/DD-peptidase"/>
    <property type="match status" value="1"/>
</dbReference>
<reference evidence="15" key="1">
    <citation type="submission" date="2008-03" db="EMBL/GenBank/DDBJ databases">
        <title>Complete sequence of chromosome of Beijerinckia indica subsp. indica ATCC 9039.</title>
        <authorList>
            <consortium name="US DOE Joint Genome Institute"/>
            <person name="Copeland A."/>
            <person name="Lucas S."/>
            <person name="Lapidus A."/>
            <person name="Glavina del Rio T."/>
            <person name="Dalin E."/>
            <person name="Tice H."/>
            <person name="Bruce D."/>
            <person name="Goodwin L."/>
            <person name="Pitluck S."/>
            <person name="LaButti K."/>
            <person name="Schmutz J."/>
            <person name="Larimer F."/>
            <person name="Land M."/>
            <person name="Hauser L."/>
            <person name="Kyrpides N."/>
            <person name="Mikhailova N."/>
            <person name="Dunfield P.F."/>
            <person name="Dedysh S.N."/>
            <person name="Liesack W."/>
            <person name="Saw J.H."/>
            <person name="Alam M."/>
            <person name="Chen Y."/>
            <person name="Murrell J.C."/>
            <person name="Richardson P."/>
        </authorList>
    </citation>
    <scope>NUCLEOTIDE SEQUENCE [LARGE SCALE GENOMIC DNA]</scope>
    <source>
        <strain evidence="15">ATCC 9039 / DSM 1715 / NCIMB 8712</strain>
    </source>
</reference>
<dbReference type="STRING" id="395963.Bind_3448"/>
<feature type="compositionally biased region" description="Pro residues" evidence="12">
    <location>
        <begin position="321"/>
        <end position="335"/>
    </location>
</feature>
<name>B2IER5_BEII9</name>
<gene>
    <name evidence="14" type="ordered locus">Bind_3448</name>
</gene>
<dbReference type="GO" id="GO:0071555">
    <property type="term" value="P:cell wall organization"/>
    <property type="evidence" value="ECO:0007669"/>
    <property type="project" value="UniProtKB-KW"/>
</dbReference>
<dbReference type="Gene3D" id="3.30.1380.10">
    <property type="match status" value="1"/>
</dbReference>
<evidence type="ECO:0000313" key="14">
    <source>
        <dbReference type="EMBL" id="ACB97005.1"/>
    </source>
</evidence>
<evidence type="ECO:0000256" key="7">
    <source>
        <dbReference type="ARBA" id="ARBA00022833"/>
    </source>
</evidence>
<evidence type="ECO:0000256" key="9">
    <source>
        <dbReference type="ARBA" id="ARBA00023316"/>
    </source>
</evidence>